<dbReference type="SUPFAM" id="SSF55979">
    <property type="entry name" value="DNA clamp"/>
    <property type="match status" value="2"/>
</dbReference>
<comment type="function">
    <text evidence="1">Sliding clamp that encircles the genomic DNA and links the DNA polymerase to the template to control the processivity of DNA synthesis. Responsible for tethering the catalytic subunit of DNA polymerase to DNA during high-speed replication. Interaction with the sliding-clamp-loader opens the sliding clamp so that it can be loaded around the DNA template. During transcription, encircles the DNA and tethers host RNA polymerase (RNAP) to it.</text>
</comment>
<keyword evidence="1" id="KW-0235">DNA replication</keyword>
<dbReference type="GO" id="GO:0019083">
    <property type="term" value="P:viral transcription"/>
    <property type="evidence" value="ECO:0007669"/>
    <property type="project" value="UniProtKB-UniRule"/>
</dbReference>
<keyword evidence="1" id="KW-1195">Viral transcription</keyword>
<dbReference type="GO" id="GO:0039693">
    <property type="term" value="P:viral DNA genome replication"/>
    <property type="evidence" value="ECO:0007669"/>
    <property type="project" value="UniProtKB-UniRule"/>
</dbReference>
<dbReference type="Proteomes" id="UP000204537">
    <property type="component" value="Segment"/>
</dbReference>
<dbReference type="GO" id="GO:0006260">
    <property type="term" value="P:DNA replication"/>
    <property type="evidence" value="ECO:0007669"/>
    <property type="project" value="UniProtKB-KW"/>
</dbReference>
<dbReference type="KEGG" id="vg:30306449"/>
<evidence type="ECO:0000313" key="5">
    <source>
        <dbReference type="EMBL" id="AOV59142.1"/>
    </source>
</evidence>
<keyword evidence="6" id="KW-1185">Reference proteome</keyword>
<dbReference type="GO" id="GO:0030337">
    <property type="term" value="F:DNA polymerase processivity factor activity"/>
    <property type="evidence" value="ECO:0007669"/>
    <property type="project" value="UniProtKB-UniRule"/>
</dbReference>
<comment type="similarity">
    <text evidence="1">Belongs to the Tevenvirinae sliding clamp family.</text>
</comment>
<evidence type="ECO:0000259" key="2">
    <source>
        <dbReference type="Pfam" id="PF09116"/>
    </source>
</evidence>
<evidence type="ECO:0000313" key="6">
    <source>
        <dbReference type="Proteomes" id="UP000204537"/>
    </source>
</evidence>
<dbReference type="Proteomes" id="UP000240804">
    <property type="component" value="Segment"/>
</dbReference>
<evidence type="ECO:0000313" key="3">
    <source>
        <dbReference type="EMBL" id="AOV58663.1"/>
    </source>
</evidence>
<dbReference type="GeneID" id="30306449"/>
<reference evidence="6 7" key="1">
    <citation type="journal article" date="2016" name="Virology">
        <title>The genomic content and context of auxiliary metabolic genes in marine cyanomyoviruses.</title>
        <authorList>
            <person name="Crummett L.T."/>
            <person name="Puxty R.J."/>
            <person name="Weihe C."/>
            <person name="Marston M.F."/>
            <person name="Martiny J.B."/>
        </authorList>
    </citation>
    <scope>NUCLEOTIDE SEQUENCE [LARGE SCALE GENOMIC DNA]</scope>
    <source>
        <strain evidence="3">0808SB25</strain>
        <strain evidence="4">0910TB04</strain>
        <strain evidence="5">1010CC42</strain>
    </source>
</reference>
<dbReference type="EMBL" id="KU686198">
    <property type="protein sequence ID" value="AOV58903.1"/>
    <property type="molecule type" value="Genomic_DNA"/>
</dbReference>
<protein>
    <recommendedName>
        <fullName evidence="1">Sliding clamp</fullName>
    </recommendedName>
    <alternativeName>
        <fullName evidence="1">DNA polymerase accessory protein Gp45</fullName>
    </alternativeName>
    <alternativeName>
        <fullName evidence="1">DNA polymerase clamp</fullName>
    </alternativeName>
</protein>
<sequence>MSTVTLSKQTRDILNNFCKINSSILIKEGTALKTISVGQNAIAEYKSEETFPQTFGIYDLQQFLAGLSLFDDATLQFNNPNYVTIKGSGRSVKYYFSDPEIALSSAPDTGVNFPNTDFSFNLKQEDWYALQKASAVYNLPDIAFRSLDDGTINLDLCDKENDTGNVYSQTVAGESTGVFEVFMKVENLRLHPGNYSVNVCSKGITEWTHQSIDLKYFIALEP</sequence>
<evidence type="ECO:0000313" key="4">
    <source>
        <dbReference type="EMBL" id="AOV58903.1"/>
    </source>
</evidence>
<evidence type="ECO:0000256" key="1">
    <source>
        <dbReference type="HAMAP-Rule" id="MF_04161"/>
    </source>
</evidence>
<dbReference type="RefSeq" id="YP_009321422.1">
    <property type="nucleotide sequence ID" value="NC_031906.1"/>
</dbReference>
<dbReference type="OrthoDB" id="7567at10239"/>
<comment type="subunit">
    <text evidence="1">Homotrimer. Interacts with the viral DNA polymerase; this interaction constitutes the polymerase holoenzyme. Interacts with the sliding-clamp-loader; this interaction allows the sliding-clamp-loader to open the sliding clamp. Interacts with the viral DNA ligase. Part of the replicase complex that includes the DNA polymerase, the polymerase clamp, the clamp loader complex, the single-stranded DNA binding protein, the primase, the helicase and the helicase assembly factor. Interacts with the viral RNA polymerase (RNAP). Part of the transcription activation complex containing host RNAP, the viral RNA polymerase sigma-like factor, the late transcription coactivator, and the sliding clamp.</text>
</comment>
<gene>
    <name evidence="5" type="ORF">C421010_159</name>
    <name evidence="3" type="ORF">S250808_158</name>
    <name evidence="4" type="ORF">T040910_159</name>
</gene>
<evidence type="ECO:0000313" key="7">
    <source>
        <dbReference type="Proteomes" id="UP000240804"/>
    </source>
</evidence>
<dbReference type="Pfam" id="PF09116">
    <property type="entry name" value="gp45-slide_C"/>
    <property type="match status" value="1"/>
</dbReference>
<dbReference type="Proteomes" id="UP000240920">
    <property type="component" value="Segment"/>
</dbReference>
<proteinExistence type="inferred from homology"/>
<dbReference type="EMBL" id="KU686197">
    <property type="protein sequence ID" value="AOV58663.1"/>
    <property type="molecule type" value="Genomic_DNA"/>
</dbReference>
<name>A0A1D8KJW3_9CAUD</name>
<dbReference type="Gene3D" id="3.70.10.10">
    <property type="match status" value="1"/>
</dbReference>
<dbReference type="EMBL" id="KU686199">
    <property type="protein sequence ID" value="AOV59142.1"/>
    <property type="molecule type" value="Genomic_DNA"/>
</dbReference>
<dbReference type="InterPro" id="IPR046389">
    <property type="entry name" value="Sliding_clamp_T4"/>
</dbReference>
<accession>A0A1D8KJW3</accession>
<organism evidence="4 7">
    <name type="scientific">Synechococcus phage S-CAM3</name>
    <dbReference type="NCBI Taxonomy" id="1883366"/>
    <lineage>
        <taxon>Viruses</taxon>
        <taxon>Duplodnaviria</taxon>
        <taxon>Heunggongvirae</taxon>
        <taxon>Uroviricota</taxon>
        <taxon>Caudoviricetes</taxon>
        <taxon>Pantevenvirales</taxon>
        <taxon>Kyanoviridae</taxon>
        <taxon>Charybdisvirus</taxon>
        <taxon>Charybdisvirus scam3</taxon>
    </lineage>
</organism>
<feature type="domain" description="Sliding clamp C-terminal" evidence="2">
    <location>
        <begin position="120"/>
        <end position="221"/>
    </location>
</feature>
<dbReference type="HAMAP" id="MF_04161">
    <property type="entry name" value="Sliding_clamp_T4"/>
    <property type="match status" value="1"/>
</dbReference>
<dbReference type="InterPro" id="IPR046938">
    <property type="entry name" value="DNA_clamp_sf"/>
</dbReference>
<dbReference type="InterPro" id="IPR015200">
    <property type="entry name" value="Sliding_clamp_C"/>
</dbReference>
<keyword evidence="1" id="KW-1194">Viral DNA replication</keyword>